<keyword evidence="2" id="KW-0645">Protease</keyword>
<comment type="caution">
    <text evidence="8">The sequence shown here is derived from an EMBL/GenBank/DDBJ whole genome shotgun (WGS) entry which is preliminary data.</text>
</comment>
<dbReference type="InterPro" id="IPR036852">
    <property type="entry name" value="Peptidase_S8/S53_dom_sf"/>
</dbReference>
<dbReference type="PANTHER" id="PTHR43806:SF11">
    <property type="entry name" value="CEREVISIN-RELATED"/>
    <property type="match status" value="1"/>
</dbReference>
<evidence type="ECO:0000256" key="5">
    <source>
        <dbReference type="PROSITE-ProRule" id="PRU01240"/>
    </source>
</evidence>
<name>A0ABW2TRA2_9PSEU</name>
<keyword evidence="9" id="KW-1185">Reference proteome</keyword>
<proteinExistence type="inferred from homology"/>
<evidence type="ECO:0000256" key="3">
    <source>
        <dbReference type="ARBA" id="ARBA00022801"/>
    </source>
</evidence>
<dbReference type="Gene3D" id="3.40.50.200">
    <property type="entry name" value="Peptidase S8/S53 domain"/>
    <property type="match status" value="1"/>
</dbReference>
<dbReference type="InterPro" id="IPR050131">
    <property type="entry name" value="Peptidase_S8_subtilisin-like"/>
</dbReference>
<comment type="similarity">
    <text evidence="1 5">Belongs to the peptidase S8 family.</text>
</comment>
<evidence type="ECO:0000313" key="9">
    <source>
        <dbReference type="Proteomes" id="UP001596512"/>
    </source>
</evidence>
<dbReference type="PROSITE" id="PS51892">
    <property type="entry name" value="SUBTILASE"/>
    <property type="match status" value="1"/>
</dbReference>
<dbReference type="Pfam" id="PF00082">
    <property type="entry name" value="Peptidase_S8"/>
    <property type="match status" value="1"/>
</dbReference>
<evidence type="ECO:0000256" key="4">
    <source>
        <dbReference type="ARBA" id="ARBA00022825"/>
    </source>
</evidence>
<dbReference type="Proteomes" id="UP001596512">
    <property type="component" value="Unassembled WGS sequence"/>
</dbReference>
<feature type="region of interest" description="Disordered" evidence="6">
    <location>
        <begin position="1"/>
        <end position="20"/>
    </location>
</feature>
<keyword evidence="3" id="KW-0378">Hydrolase</keyword>
<keyword evidence="4" id="KW-0720">Serine protease</keyword>
<accession>A0ABW2TRA2</accession>
<dbReference type="SUPFAM" id="SSF52743">
    <property type="entry name" value="Subtilisin-like"/>
    <property type="match status" value="1"/>
</dbReference>
<dbReference type="InterPro" id="IPR022398">
    <property type="entry name" value="Peptidase_S8_His-AS"/>
</dbReference>
<sequence length="67" mass="6804">MDSTNSDCHGHGTHVAGTIGGKAHGVAKQVRLTAVKVLDCDGSGSYSAVIAGIDWVTANAQKPRSPT</sequence>
<dbReference type="InterPro" id="IPR000209">
    <property type="entry name" value="Peptidase_S8/S53_dom"/>
</dbReference>
<evidence type="ECO:0000256" key="1">
    <source>
        <dbReference type="ARBA" id="ARBA00011073"/>
    </source>
</evidence>
<evidence type="ECO:0000313" key="8">
    <source>
        <dbReference type="EMBL" id="MFC7616224.1"/>
    </source>
</evidence>
<organism evidence="8 9">
    <name type="scientific">Actinokineospora soli</name>
    <dbReference type="NCBI Taxonomy" id="1048753"/>
    <lineage>
        <taxon>Bacteria</taxon>
        <taxon>Bacillati</taxon>
        <taxon>Actinomycetota</taxon>
        <taxon>Actinomycetes</taxon>
        <taxon>Pseudonocardiales</taxon>
        <taxon>Pseudonocardiaceae</taxon>
        <taxon>Actinokineospora</taxon>
    </lineage>
</organism>
<evidence type="ECO:0000256" key="6">
    <source>
        <dbReference type="SAM" id="MobiDB-lite"/>
    </source>
</evidence>
<reference evidence="9" key="1">
    <citation type="journal article" date="2019" name="Int. J. Syst. Evol. Microbiol.">
        <title>The Global Catalogue of Microorganisms (GCM) 10K type strain sequencing project: providing services to taxonomists for standard genome sequencing and annotation.</title>
        <authorList>
            <consortium name="The Broad Institute Genomics Platform"/>
            <consortium name="The Broad Institute Genome Sequencing Center for Infectious Disease"/>
            <person name="Wu L."/>
            <person name="Ma J."/>
        </authorList>
    </citation>
    <scope>NUCLEOTIDE SEQUENCE [LARGE SCALE GENOMIC DNA]</scope>
    <source>
        <strain evidence="9">JCM 17695</strain>
    </source>
</reference>
<dbReference type="PROSITE" id="PS00137">
    <property type="entry name" value="SUBTILASE_HIS"/>
    <property type="match status" value="1"/>
</dbReference>
<evidence type="ECO:0000256" key="2">
    <source>
        <dbReference type="ARBA" id="ARBA00022670"/>
    </source>
</evidence>
<feature type="domain" description="Peptidase S8/S53" evidence="7">
    <location>
        <begin position="3"/>
        <end position="59"/>
    </location>
</feature>
<dbReference type="EMBL" id="JBHTEY010000004">
    <property type="protein sequence ID" value="MFC7616224.1"/>
    <property type="molecule type" value="Genomic_DNA"/>
</dbReference>
<gene>
    <name evidence="8" type="ORF">ACFQV2_24860</name>
</gene>
<evidence type="ECO:0000259" key="7">
    <source>
        <dbReference type="Pfam" id="PF00082"/>
    </source>
</evidence>
<dbReference type="PANTHER" id="PTHR43806">
    <property type="entry name" value="PEPTIDASE S8"/>
    <property type="match status" value="1"/>
</dbReference>
<protein>
    <submittedName>
        <fullName evidence="8">S8 family serine peptidase</fullName>
    </submittedName>
</protein>
<comment type="caution">
    <text evidence="5">Lacks conserved residue(s) required for the propagation of feature annotation.</text>
</comment>